<evidence type="ECO:0000313" key="6">
    <source>
        <dbReference type="Proteomes" id="UP000545507"/>
    </source>
</evidence>
<dbReference type="NCBIfam" id="TIGR03734">
    <property type="entry name" value="PRTRC_parB"/>
    <property type="match status" value="1"/>
</dbReference>
<evidence type="ECO:0000256" key="1">
    <source>
        <dbReference type="ARBA" id="ARBA00006295"/>
    </source>
</evidence>
<sequence length="581" mass="62924">MKTEEFQGQNIQVCRIKAGRNPRQHFDEKSMTELEDSIRAMGGLLTPILVRRDADDFQLIAGERRLRAWRKVYGDEAFIPAMIKDMEDELADAAALTENIAREPMTPLEEAEAAAKILGDCKGDRAEAATRMGWSVTTLDKRLALMYAIEPVRLALHQKKILLGHAELLAVCRKETQVSALAMLLSSQKQMTVEAFKDVINSAALVLDSAIFNKDQCAGCVHNSGNQSALFAQVINGGRCTNKQCYDEKTEAELAGRANALREEFQNVRVVRPGENFTVIPLVAEGAKGVGIEQAQACRACQNFGAVVAAAPDKLGKVFKNLCMDVPCNTTMVAKRVSDEVAAAKAAEAAKLTQQAANQVTTPASPGPRESGAAAGKGATPPGNDSGKEKDKKVVYPEPSNRVKEYREELWRSVFKRVVSNASLVNNRAVLLAICLTHPGHLDAQGLGTDLKAILGGESSHSFGKVLATVLDLREQDLGQAISAIAGNVRSGPMGMGIEDVVSALKALEVKLADHWKVDKGFFEKLTKNEIDVVAGELGIAAAMDKEYAKARALGKEDFIKAILEVKGFEYRGRIPKLVSW</sequence>
<dbReference type="Pfam" id="PF02195">
    <property type="entry name" value="ParB_N"/>
    <property type="match status" value="1"/>
</dbReference>
<evidence type="ECO:0000259" key="4">
    <source>
        <dbReference type="SMART" id="SM00470"/>
    </source>
</evidence>
<name>A0A7Y8GWK1_9BURK</name>
<dbReference type="InterPro" id="IPR050336">
    <property type="entry name" value="Chromosome_partition/occlusion"/>
</dbReference>
<dbReference type="InterPro" id="IPR004437">
    <property type="entry name" value="ParB/RepB/Spo0J"/>
</dbReference>
<comment type="caution">
    <text evidence="5">The sequence shown here is derived from an EMBL/GenBank/DDBJ whole genome shotgun (WGS) entry which is preliminary data.</text>
</comment>
<evidence type="ECO:0000256" key="3">
    <source>
        <dbReference type="SAM" id="MobiDB-lite"/>
    </source>
</evidence>
<dbReference type="Gene3D" id="1.10.10.2830">
    <property type="match status" value="1"/>
</dbReference>
<evidence type="ECO:0000256" key="2">
    <source>
        <dbReference type="ARBA" id="ARBA00022829"/>
    </source>
</evidence>
<organism evidence="5 6">
    <name type="scientific">Hydrogenophaga aromaticivorans</name>
    <dbReference type="NCBI Taxonomy" id="2610898"/>
    <lineage>
        <taxon>Bacteria</taxon>
        <taxon>Pseudomonadati</taxon>
        <taxon>Pseudomonadota</taxon>
        <taxon>Betaproteobacteria</taxon>
        <taxon>Burkholderiales</taxon>
        <taxon>Comamonadaceae</taxon>
        <taxon>Hydrogenophaga</taxon>
    </lineage>
</organism>
<protein>
    <submittedName>
        <fullName evidence="5">PRTRC system ParB family protein</fullName>
    </submittedName>
</protein>
<proteinExistence type="inferred from homology"/>
<dbReference type="SUPFAM" id="SSF109709">
    <property type="entry name" value="KorB DNA-binding domain-like"/>
    <property type="match status" value="1"/>
</dbReference>
<comment type="similarity">
    <text evidence="1">Belongs to the ParB family.</text>
</comment>
<dbReference type="InterPro" id="IPR022396">
    <property type="entry name" value="PRTRC_ParB"/>
</dbReference>
<dbReference type="EMBL" id="VYGV01000011">
    <property type="protein sequence ID" value="NWF46162.1"/>
    <property type="molecule type" value="Genomic_DNA"/>
</dbReference>
<evidence type="ECO:0000313" key="5">
    <source>
        <dbReference type="EMBL" id="NWF46162.1"/>
    </source>
</evidence>
<feature type="domain" description="ParB-like N-terminal" evidence="4">
    <location>
        <begin position="9"/>
        <end position="100"/>
    </location>
</feature>
<keyword evidence="6" id="KW-1185">Reference proteome</keyword>
<dbReference type="RefSeq" id="WP_177136067.1">
    <property type="nucleotide sequence ID" value="NZ_VYGV01000011.1"/>
</dbReference>
<dbReference type="Gene3D" id="3.90.1530.30">
    <property type="match status" value="1"/>
</dbReference>
<dbReference type="Pfam" id="PF17762">
    <property type="entry name" value="HTH_ParB"/>
    <property type="match status" value="1"/>
</dbReference>
<feature type="region of interest" description="Disordered" evidence="3">
    <location>
        <begin position="354"/>
        <end position="397"/>
    </location>
</feature>
<accession>A0A7Y8GWK1</accession>
<dbReference type="InterPro" id="IPR041468">
    <property type="entry name" value="HTH_ParB/Spo0J"/>
</dbReference>
<dbReference type="NCBIfam" id="TIGR00180">
    <property type="entry name" value="parB_part"/>
    <property type="match status" value="1"/>
</dbReference>
<feature type="compositionally biased region" description="Basic and acidic residues" evidence="3">
    <location>
        <begin position="386"/>
        <end position="397"/>
    </location>
</feature>
<gene>
    <name evidence="5" type="ORF">F3K02_12995</name>
</gene>
<dbReference type="InterPro" id="IPR036086">
    <property type="entry name" value="ParB/Sulfiredoxin_sf"/>
</dbReference>
<dbReference type="PANTHER" id="PTHR33375">
    <property type="entry name" value="CHROMOSOME-PARTITIONING PROTEIN PARB-RELATED"/>
    <property type="match status" value="1"/>
</dbReference>
<dbReference type="InterPro" id="IPR003115">
    <property type="entry name" value="ParB_N"/>
</dbReference>
<feature type="compositionally biased region" description="Low complexity" evidence="3">
    <location>
        <begin position="372"/>
        <end position="383"/>
    </location>
</feature>
<dbReference type="SMART" id="SM00470">
    <property type="entry name" value="ParB"/>
    <property type="match status" value="1"/>
</dbReference>
<dbReference type="SUPFAM" id="SSF110849">
    <property type="entry name" value="ParB/Sulfiredoxin"/>
    <property type="match status" value="1"/>
</dbReference>
<dbReference type="PANTHER" id="PTHR33375:SF1">
    <property type="entry name" value="CHROMOSOME-PARTITIONING PROTEIN PARB-RELATED"/>
    <property type="match status" value="1"/>
</dbReference>
<dbReference type="Proteomes" id="UP000545507">
    <property type="component" value="Unassembled WGS sequence"/>
</dbReference>
<dbReference type="AlphaFoldDB" id="A0A7Y8GWK1"/>
<keyword evidence="2" id="KW-0159">Chromosome partition</keyword>
<dbReference type="GO" id="GO:0007059">
    <property type="term" value="P:chromosome segregation"/>
    <property type="evidence" value="ECO:0007669"/>
    <property type="project" value="UniProtKB-KW"/>
</dbReference>
<reference evidence="5 6" key="1">
    <citation type="submission" date="2019-09" db="EMBL/GenBank/DDBJ databases">
        <title>Hydrogenophaga aromatica sp. nov., isolated from a para-xylene-degrading enrichment culture.</title>
        <authorList>
            <person name="Tancsics A."/>
            <person name="Banerjee S."/>
        </authorList>
    </citation>
    <scope>NUCLEOTIDE SEQUENCE [LARGE SCALE GENOMIC DNA]</scope>
    <source>
        <strain evidence="5 6">D2P1</strain>
    </source>
</reference>
<dbReference type="GO" id="GO:0003677">
    <property type="term" value="F:DNA binding"/>
    <property type="evidence" value="ECO:0007669"/>
    <property type="project" value="InterPro"/>
</dbReference>
<dbReference type="GO" id="GO:0005694">
    <property type="term" value="C:chromosome"/>
    <property type="evidence" value="ECO:0007669"/>
    <property type="project" value="TreeGrafter"/>
</dbReference>